<proteinExistence type="predicted"/>
<organism evidence="1 2">
    <name type="scientific">Pseudomonas syringae pv. coriandricola</name>
    <dbReference type="NCBI Taxonomy" id="264453"/>
    <lineage>
        <taxon>Bacteria</taxon>
        <taxon>Pseudomonadati</taxon>
        <taxon>Pseudomonadota</taxon>
        <taxon>Gammaproteobacteria</taxon>
        <taxon>Pseudomonadales</taxon>
        <taxon>Pseudomonadaceae</taxon>
        <taxon>Pseudomonas</taxon>
    </lineage>
</organism>
<accession>A0A3M3JSQ4</accession>
<reference evidence="1 2" key="1">
    <citation type="submission" date="2018-08" db="EMBL/GenBank/DDBJ databases">
        <title>Recombination of ecologically and evolutionarily significant loci maintains genetic cohesion in the Pseudomonas syringae species complex.</title>
        <authorList>
            <person name="Dillon M."/>
            <person name="Thakur S."/>
            <person name="Almeida R.N.D."/>
            <person name="Weir B.S."/>
            <person name="Guttman D.S."/>
        </authorList>
    </citation>
    <scope>NUCLEOTIDE SEQUENCE [LARGE SCALE GENOMIC DNA]</scope>
    <source>
        <strain evidence="1 2">ICMP 12341</strain>
    </source>
</reference>
<evidence type="ECO:0000313" key="1">
    <source>
        <dbReference type="EMBL" id="RMN13954.1"/>
    </source>
</evidence>
<protein>
    <submittedName>
        <fullName evidence="1">Uncharacterized protein</fullName>
    </submittedName>
</protein>
<gene>
    <name evidence="1" type="ORF">ALQ65_200341</name>
</gene>
<comment type="caution">
    <text evidence="1">The sequence shown here is derived from an EMBL/GenBank/DDBJ whole genome shotgun (WGS) entry which is preliminary data.</text>
</comment>
<name>A0A3M3JSQ4_9PSED</name>
<sequence>MTEPVHYFMPHKSKEFPFMTEVELLLGGIPQVMFPDGTFQFADQDHSPVVIFSPRLSETDLNEFCRDNIEQYRKHYAAHKEAIDEYETPPITKFWLEE</sequence>
<dbReference type="EMBL" id="RBOV01000075">
    <property type="protein sequence ID" value="RMN13954.1"/>
    <property type="molecule type" value="Genomic_DNA"/>
</dbReference>
<dbReference type="RefSeq" id="WP_122234921.1">
    <property type="nucleotide sequence ID" value="NZ_RBOV01000075.1"/>
</dbReference>
<dbReference type="AlphaFoldDB" id="A0A3M3JSQ4"/>
<evidence type="ECO:0000313" key="2">
    <source>
        <dbReference type="Proteomes" id="UP000271468"/>
    </source>
</evidence>
<dbReference type="Proteomes" id="UP000271468">
    <property type="component" value="Unassembled WGS sequence"/>
</dbReference>